<sequence precursor="true">MDNKTASLQVRTFRFGLRGRYGAAFCGVLMFAASAFATTGESDSPNRDPMASIAATATEVVAGQPMGFGKVVLTFVDGEGPVIYPDQTIRVVDAEQRVFYPVVTYQYDKDEGAYQASSIEANFAVKGDGPLSIQLVHDQEVLFEESLSSVEMSAQRVQKLRDQWWRALQHDVARFGQVGRAELQTILDTMAFRFGIPGHRRIEVQAKTMDSKSLEDQFERAVKMLLGFESVQLAIHRSTETNGTASNLRRYEASNADMPLPKRRTVRSLRIPDFPATAVETIAHRTPAECFYVRTGSVNNYRHLRRLLVGWGGSLDDVVATGVIERSTRQKIERQLGLPGDLDELTPIEPHLSDLALIGSDPFFDDGAAVGLLMHSKSTGPLKAILQQWRDHAESQTAGCHRKQVNIAGHAVDFLGTPDHQVRSFLAEDDGFLLITNSKTLVQRFFETGRGIDALGKRKEFQYAKWKTRGSGRSYAFLYLGDPFFQNLISPHYRIEMLRRERALEEIRQLKIAHLMAAGEGNNDLDDLGLIRERYLPESFSQRPDDARAFQLEEVYQDSLRGVPGTFLPIPDVPLDRATRMEVATYQRFASEYLRLWRRADPVAVVFRDEGIDPGSQHLRTSLQIVITPYAEDRYRLLRKHLGPATSRALKTSDPPLLYGQATVRMSERTNTSHHILFGIRDDRVDFQIDRGKVRLDDAGTSGLYASSRGFLAMRPGRLEVLKMLASVLLKGEEYVASKPASAPKKSGMMPPPNLLPGGNPSGASAIIYLGWALSKMRPSEPGMMKYASMVDLTNEHCIVGESEETRQWTRKQLVETSNREAHQAFLTMNPLRGSKVEPYIQAYTFMQARHHSTQGATWLDRMGSWFRVPEESAKQRVQMLLGGDLVCPLGGEYVHQTRDGDSAWTSTRWESESESAFDVTAADPQWRFPFLDWLQALRVEFDMSNNTLYATVHLEVADGDRDFAGIPRGVIATTDLPSSTSPNQGLVSKKLTTPLEQVATDWVLGVRAAEFDRGVVITHVYPNSPAQRVGLRNQDIVLGLDGKDITTSDQLREFIRQLPDRSWCLVRIQRGSAVHRYRVHLPKD</sequence>
<accession>A0A5C6FWF3</accession>
<organism evidence="3 4">
    <name type="scientific">Crateriforma conspicua</name>
    <dbReference type="NCBI Taxonomy" id="2527996"/>
    <lineage>
        <taxon>Bacteria</taxon>
        <taxon>Pseudomonadati</taxon>
        <taxon>Planctomycetota</taxon>
        <taxon>Planctomycetia</taxon>
        <taxon>Planctomycetales</taxon>
        <taxon>Planctomycetaceae</taxon>
        <taxon>Crateriforma</taxon>
    </lineage>
</organism>
<dbReference type="Gene3D" id="2.30.42.10">
    <property type="match status" value="1"/>
</dbReference>
<evidence type="ECO:0000256" key="1">
    <source>
        <dbReference type="SAM" id="Phobius"/>
    </source>
</evidence>
<keyword evidence="1" id="KW-0472">Membrane</keyword>
<evidence type="ECO:0000313" key="3">
    <source>
        <dbReference type="EMBL" id="TWU67472.1"/>
    </source>
</evidence>
<feature type="domain" description="PDZ" evidence="2">
    <location>
        <begin position="993"/>
        <end position="1058"/>
    </location>
</feature>
<name>A0A5C6FWF3_9PLAN</name>
<dbReference type="InterPro" id="IPR001478">
    <property type="entry name" value="PDZ"/>
</dbReference>
<evidence type="ECO:0000313" key="4">
    <source>
        <dbReference type="Proteomes" id="UP000316476"/>
    </source>
</evidence>
<keyword evidence="1" id="KW-1133">Transmembrane helix</keyword>
<protein>
    <recommendedName>
        <fullName evidence="2">PDZ domain-containing protein</fullName>
    </recommendedName>
</protein>
<dbReference type="SUPFAM" id="SSF50156">
    <property type="entry name" value="PDZ domain-like"/>
    <property type="match status" value="1"/>
</dbReference>
<proteinExistence type="predicted"/>
<reference evidence="3 4" key="1">
    <citation type="submission" date="2019-02" db="EMBL/GenBank/DDBJ databases">
        <title>Deep-cultivation of Planctomycetes and their phenomic and genomic characterization uncovers novel biology.</title>
        <authorList>
            <person name="Wiegand S."/>
            <person name="Jogler M."/>
            <person name="Boedeker C."/>
            <person name="Pinto D."/>
            <person name="Vollmers J."/>
            <person name="Rivas-Marin E."/>
            <person name="Kohn T."/>
            <person name="Peeters S.H."/>
            <person name="Heuer A."/>
            <person name="Rast P."/>
            <person name="Oberbeckmann S."/>
            <person name="Bunk B."/>
            <person name="Jeske O."/>
            <person name="Meyerdierks A."/>
            <person name="Storesund J.E."/>
            <person name="Kallscheuer N."/>
            <person name="Luecker S."/>
            <person name="Lage O.M."/>
            <person name="Pohl T."/>
            <person name="Merkel B.J."/>
            <person name="Hornburger P."/>
            <person name="Mueller R.-W."/>
            <person name="Bruemmer F."/>
            <person name="Labrenz M."/>
            <person name="Spormann A.M."/>
            <person name="Op Den Camp H."/>
            <person name="Overmann J."/>
            <person name="Amann R."/>
            <person name="Jetten M.S.M."/>
            <person name="Mascher T."/>
            <person name="Medema M.H."/>
            <person name="Devos D.P."/>
            <person name="Kaster A.-K."/>
            <person name="Ovreas L."/>
            <person name="Rohde M."/>
            <person name="Galperin M.Y."/>
            <person name="Jogler C."/>
        </authorList>
    </citation>
    <scope>NUCLEOTIDE SEQUENCE [LARGE SCALE GENOMIC DNA]</scope>
    <source>
        <strain evidence="3 4">V7</strain>
    </source>
</reference>
<dbReference type="SMART" id="SM00228">
    <property type="entry name" value="PDZ"/>
    <property type="match status" value="1"/>
</dbReference>
<dbReference type="Proteomes" id="UP000316476">
    <property type="component" value="Unassembled WGS sequence"/>
</dbReference>
<dbReference type="Pfam" id="PF13180">
    <property type="entry name" value="PDZ_2"/>
    <property type="match status" value="1"/>
</dbReference>
<dbReference type="OrthoDB" id="219633at2"/>
<keyword evidence="1" id="KW-0812">Transmembrane</keyword>
<gene>
    <name evidence="3" type="ORF">V7x_30460</name>
</gene>
<comment type="caution">
    <text evidence="3">The sequence shown here is derived from an EMBL/GenBank/DDBJ whole genome shotgun (WGS) entry which is preliminary data.</text>
</comment>
<evidence type="ECO:0000259" key="2">
    <source>
        <dbReference type="PROSITE" id="PS50106"/>
    </source>
</evidence>
<dbReference type="PROSITE" id="PS50106">
    <property type="entry name" value="PDZ"/>
    <property type="match status" value="1"/>
</dbReference>
<feature type="transmembrane region" description="Helical" evidence="1">
    <location>
        <begin position="21"/>
        <end position="40"/>
    </location>
</feature>
<dbReference type="EMBL" id="SJPZ01000001">
    <property type="protein sequence ID" value="TWU67472.1"/>
    <property type="molecule type" value="Genomic_DNA"/>
</dbReference>
<dbReference type="AlphaFoldDB" id="A0A5C6FWF3"/>
<dbReference type="InterPro" id="IPR036034">
    <property type="entry name" value="PDZ_sf"/>
</dbReference>